<reference evidence="2" key="2">
    <citation type="submission" date="2022-01" db="EMBL/GenBank/DDBJ databases">
        <authorList>
            <person name="Yamashiro T."/>
            <person name="Shiraishi A."/>
            <person name="Satake H."/>
            <person name="Nakayama K."/>
        </authorList>
    </citation>
    <scope>NUCLEOTIDE SEQUENCE</scope>
</reference>
<reference evidence="2" key="1">
    <citation type="journal article" date="2022" name="Int. J. Mol. Sci.">
        <title>Draft Genome of Tanacetum Coccineum: Genomic Comparison of Closely Related Tanacetum-Family Plants.</title>
        <authorList>
            <person name="Yamashiro T."/>
            <person name="Shiraishi A."/>
            <person name="Nakayama K."/>
            <person name="Satake H."/>
        </authorList>
    </citation>
    <scope>NUCLEOTIDE SEQUENCE</scope>
</reference>
<dbReference type="EMBL" id="BQNB010018212">
    <property type="protein sequence ID" value="GJT71958.1"/>
    <property type="molecule type" value="Genomic_DNA"/>
</dbReference>
<protein>
    <recommendedName>
        <fullName evidence="4">Retrotransposon gag domain-containing protein</fullName>
    </recommendedName>
</protein>
<proteinExistence type="predicted"/>
<comment type="caution">
    <text evidence="2">The sequence shown here is derived from an EMBL/GenBank/DDBJ whole genome shotgun (WGS) entry which is preliminary data.</text>
</comment>
<accession>A0ABQ5G9J6</accession>
<keyword evidence="3" id="KW-1185">Reference proteome</keyword>
<evidence type="ECO:0008006" key="4">
    <source>
        <dbReference type="Google" id="ProtNLM"/>
    </source>
</evidence>
<dbReference type="Proteomes" id="UP001151760">
    <property type="component" value="Unassembled WGS sequence"/>
</dbReference>
<name>A0ABQ5G9J6_9ASTR</name>
<feature type="region of interest" description="Disordered" evidence="1">
    <location>
        <begin position="129"/>
        <end position="153"/>
    </location>
</feature>
<evidence type="ECO:0000313" key="3">
    <source>
        <dbReference type="Proteomes" id="UP001151760"/>
    </source>
</evidence>
<feature type="compositionally biased region" description="Acidic residues" evidence="1">
    <location>
        <begin position="129"/>
        <end position="149"/>
    </location>
</feature>
<dbReference type="PANTHER" id="PTHR33223:SF11">
    <property type="entry name" value="ELEMENT PROTEIN, PUTATIVE-RELATED"/>
    <property type="match status" value="1"/>
</dbReference>
<gene>
    <name evidence="2" type="ORF">Tco_1031244</name>
</gene>
<dbReference type="PANTHER" id="PTHR33223">
    <property type="entry name" value="CCHC-TYPE DOMAIN-CONTAINING PROTEIN"/>
    <property type="match status" value="1"/>
</dbReference>
<evidence type="ECO:0000313" key="2">
    <source>
        <dbReference type="EMBL" id="GJT71958.1"/>
    </source>
</evidence>
<sequence>MAEPILNKARAEQNIAKTSVESNVKYELSEELLKELSSNTYSGRAEEDVVSHIAKILEMLDPIEEDDMDPFQLRMKTFPLSLFGKARKWWMNVGDGKIITWEELVNKFFGKFYPLSCASNYDKMCEDDEEEVGNNEGLMDEDISSDDDRDQTNSSIITKPEIKIGDEFLKILHDNSFNGLDGSDVTDNIAKVLEMTEWIKIPNVNKDELRLQVFLKSLSRDAEKWLSSEGTVTTWKELIDKFFHKYYPLSHTYKSKIPDDLDHGTDYFEFLYWLASKFDNH</sequence>
<organism evidence="2 3">
    <name type="scientific">Tanacetum coccineum</name>
    <dbReference type="NCBI Taxonomy" id="301880"/>
    <lineage>
        <taxon>Eukaryota</taxon>
        <taxon>Viridiplantae</taxon>
        <taxon>Streptophyta</taxon>
        <taxon>Embryophyta</taxon>
        <taxon>Tracheophyta</taxon>
        <taxon>Spermatophyta</taxon>
        <taxon>Magnoliopsida</taxon>
        <taxon>eudicotyledons</taxon>
        <taxon>Gunneridae</taxon>
        <taxon>Pentapetalae</taxon>
        <taxon>asterids</taxon>
        <taxon>campanulids</taxon>
        <taxon>Asterales</taxon>
        <taxon>Asteraceae</taxon>
        <taxon>Asteroideae</taxon>
        <taxon>Anthemideae</taxon>
        <taxon>Anthemidinae</taxon>
        <taxon>Tanacetum</taxon>
    </lineage>
</organism>
<evidence type="ECO:0000256" key="1">
    <source>
        <dbReference type="SAM" id="MobiDB-lite"/>
    </source>
</evidence>